<dbReference type="GO" id="GO:0046872">
    <property type="term" value="F:metal ion binding"/>
    <property type="evidence" value="ECO:0007669"/>
    <property type="project" value="UniProtKB-KW"/>
</dbReference>
<dbReference type="AlphaFoldDB" id="A0A1I1B306"/>
<dbReference type="SUPFAM" id="SSF109604">
    <property type="entry name" value="HD-domain/PDEase-like"/>
    <property type="match status" value="1"/>
</dbReference>
<feature type="domain" description="HD" evidence="3">
    <location>
        <begin position="33"/>
        <end position="195"/>
    </location>
</feature>
<dbReference type="RefSeq" id="WP_245788461.1">
    <property type="nucleotide sequence ID" value="NZ_FOKG01000011.1"/>
</dbReference>
<evidence type="ECO:0000313" key="5">
    <source>
        <dbReference type="Proteomes" id="UP000243799"/>
    </source>
</evidence>
<dbReference type="GO" id="GO:0002953">
    <property type="term" value="F:5'-deoxynucleotidase activity"/>
    <property type="evidence" value="ECO:0007669"/>
    <property type="project" value="InterPro"/>
</dbReference>
<reference evidence="5" key="1">
    <citation type="submission" date="2016-10" db="EMBL/GenBank/DDBJ databases">
        <authorList>
            <person name="Varghese N."/>
            <person name="Submissions S."/>
        </authorList>
    </citation>
    <scope>NUCLEOTIDE SEQUENCE [LARGE SCALE GENOMIC DNA]</scope>
    <source>
        <strain evidence="5">CGMCC 4.3568</strain>
    </source>
</reference>
<keyword evidence="1" id="KW-0479">Metal-binding</keyword>
<organism evidence="4 5">
    <name type="scientific">Amycolatopsis marina</name>
    <dbReference type="NCBI Taxonomy" id="490629"/>
    <lineage>
        <taxon>Bacteria</taxon>
        <taxon>Bacillati</taxon>
        <taxon>Actinomycetota</taxon>
        <taxon>Actinomycetes</taxon>
        <taxon>Pseudonocardiales</taxon>
        <taxon>Pseudonocardiaceae</taxon>
        <taxon>Amycolatopsis</taxon>
    </lineage>
</organism>
<keyword evidence="5" id="KW-1185">Reference proteome</keyword>
<dbReference type="PANTHER" id="PTHR11845">
    <property type="entry name" value="5'-DEOXYNUCLEOTIDASE HDDC2"/>
    <property type="match status" value="1"/>
</dbReference>
<dbReference type="Pfam" id="PF13023">
    <property type="entry name" value="HD_3"/>
    <property type="match status" value="1"/>
</dbReference>
<dbReference type="PANTHER" id="PTHR11845:SF13">
    <property type="entry name" value="5'-DEOXYNUCLEOTIDASE HDDC2"/>
    <property type="match status" value="1"/>
</dbReference>
<gene>
    <name evidence="4" type="ORF">SAMN05216266_111169</name>
</gene>
<protein>
    <submittedName>
        <fullName evidence="4">Putative hydrolases of HD superfamily</fullName>
    </submittedName>
</protein>
<evidence type="ECO:0000256" key="1">
    <source>
        <dbReference type="ARBA" id="ARBA00022723"/>
    </source>
</evidence>
<dbReference type="GO" id="GO:0005737">
    <property type="term" value="C:cytoplasm"/>
    <property type="evidence" value="ECO:0007669"/>
    <property type="project" value="TreeGrafter"/>
</dbReference>
<evidence type="ECO:0000313" key="4">
    <source>
        <dbReference type="EMBL" id="SFB44142.1"/>
    </source>
</evidence>
<name>A0A1I1B306_9PSEU</name>
<evidence type="ECO:0000256" key="2">
    <source>
        <dbReference type="ARBA" id="ARBA00022801"/>
    </source>
</evidence>
<sequence>MATEHDDLLIARVEQPGGVSVRLAQQIAFIVEVDRLKTVLRRSPLIAEDRRENDAEHSWHLALMVPLLAEYADDPIDVGHTVQLVLVHDLVEIYAGDTFLYDTDAERDQDARERAAADRLFALLPADQAARLRALWDEFEARESPEARFAKAMDRLQPLLLNFNNKGGTWRTPGVTESDVRGRKSVIADASTELWAYAQKLIGLGALRGWVRRDRD</sequence>
<accession>A0A1I1B306</accession>
<evidence type="ECO:0000259" key="3">
    <source>
        <dbReference type="Pfam" id="PF13023"/>
    </source>
</evidence>
<dbReference type="EMBL" id="FOKG01000011">
    <property type="protein sequence ID" value="SFB44142.1"/>
    <property type="molecule type" value="Genomic_DNA"/>
</dbReference>
<dbReference type="InterPro" id="IPR006674">
    <property type="entry name" value="HD_domain"/>
</dbReference>
<dbReference type="Gene3D" id="1.10.3210.10">
    <property type="entry name" value="Hypothetical protein af1432"/>
    <property type="match status" value="1"/>
</dbReference>
<dbReference type="InterPro" id="IPR039356">
    <property type="entry name" value="YfbR/HDDC2"/>
</dbReference>
<dbReference type="Proteomes" id="UP000243799">
    <property type="component" value="Unassembled WGS sequence"/>
</dbReference>
<keyword evidence="2 4" id="KW-0378">Hydrolase</keyword>
<proteinExistence type="predicted"/>
<dbReference type="STRING" id="490629.SAMN05216266_111169"/>